<keyword evidence="1" id="KW-0812">Transmembrane</keyword>
<feature type="transmembrane region" description="Helical" evidence="1">
    <location>
        <begin position="17"/>
        <end position="39"/>
    </location>
</feature>
<dbReference type="Proteomes" id="UP001108025">
    <property type="component" value="Unassembled WGS sequence"/>
</dbReference>
<evidence type="ECO:0000313" key="3">
    <source>
        <dbReference type="Proteomes" id="UP001108025"/>
    </source>
</evidence>
<accession>A0A9Q3YYM9</accession>
<sequence length="304" mass="35723">MGILINILLIKENKKKIIYALLTLGLLFFYRKFAQVYFFTNSYQRDSVSSIFDMQRNFKIIIWSGKMIFRDYFVAIYRSFINIGKINVFEWAIALLISYGVFNLLKSFDFHLNSKKLKKVAMVTFCGFIFSFGIFVFSTYMPTLFGFENRNLGAVRLFLTTSAICFLLYFLGQTKVKKNGIALVFSISSLVLMISNLGVKNSWIYANDFNNNIFKTIKVELDNNKIDKGVICVDFDIYNEIENNNNFILREPVFFNNWENKELSFRNGINPENIIIYNWERRKNGDYQVFIRKNKVTLKKLNSL</sequence>
<keyword evidence="3" id="KW-1185">Reference proteome</keyword>
<feature type="transmembrane region" description="Helical" evidence="1">
    <location>
        <begin position="86"/>
        <end position="108"/>
    </location>
</feature>
<feature type="transmembrane region" description="Helical" evidence="1">
    <location>
        <begin position="60"/>
        <end position="80"/>
    </location>
</feature>
<name>A0A9Q3YYM9_9FLAO</name>
<evidence type="ECO:0000313" key="2">
    <source>
        <dbReference type="EMBL" id="MCD1118842.1"/>
    </source>
</evidence>
<evidence type="ECO:0000256" key="1">
    <source>
        <dbReference type="SAM" id="Phobius"/>
    </source>
</evidence>
<feature type="transmembrane region" description="Helical" evidence="1">
    <location>
        <begin position="153"/>
        <end position="172"/>
    </location>
</feature>
<reference evidence="2" key="1">
    <citation type="submission" date="2021-11" db="EMBL/GenBank/DDBJ databases">
        <title>Description of novel Chryseobacterium species.</title>
        <authorList>
            <person name="Saticioglu I.B."/>
            <person name="Ay H."/>
            <person name="Altun S."/>
            <person name="Duman M."/>
        </authorList>
    </citation>
    <scope>NUCLEOTIDE SEQUENCE</scope>
    <source>
        <strain evidence="2">C-17</strain>
    </source>
</reference>
<dbReference type="AlphaFoldDB" id="A0A9Q3YYM9"/>
<feature type="transmembrane region" description="Helical" evidence="1">
    <location>
        <begin position="120"/>
        <end position="141"/>
    </location>
</feature>
<feature type="transmembrane region" description="Helical" evidence="1">
    <location>
        <begin position="179"/>
        <end position="199"/>
    </location>
</feature>
<protein>
    <submittedName>
        <fullName evidence="2">Uncharacterized protein</fullName>
    </submittedName>
</protein>
<keyword evidence="1" id="KW-1133">Transmembrane helix</keyword>
<dbReference type="EMBL" id="JAJNAY010000002">
    <property type="protein sequence ID" value="MCD1118842.1"/>
    <property type="molecule type" value="Genomic_DNA"/>
</dbReference>
<keyword evidence="1" id="KW-0472">Membrane</keyword>
<organism evidence="2 3">
    <name type="scientific">Chryseobacterium turcicum</name>
    <dbReference type="NCBI Taxonomy" id="2898076"/>
    <lineage>
        <taxon>Bacteria</taxon>
        <taxon>Pseudomonadati</taxon>
        <taxon>Bacteroidota</taxon>
        <taxon>Flavobacteriia</taxon>
        <taxon>Flavobacteriales</taxon>
        <taxon>Weeksellaceae</taxon>
        <taxon>Chryseobacterium group</taxon>
        <taxon>Chryseobacterium</taxon>
    </lineage>
</organism>
<comment type="caution">
    <text evidence="2">The sequence shown here is derived from an EMBL/GenBank/DDBJ whole genome shotgun (WGS) entry which is preliminary data.</text>
</comment>
<gene>
    <name evidence="2" type="ORF">LO744_18525</name>
</gene>
<proteinExistence type="predicted"/>
<dbReference type="RefSeq" id="WP_230672069.1">
    <property type="nucleotide sequence ID" value="NZ_JAJNAY010000002.1"/>
</dbReference>